<proteinExistence type="predicted"/>
<protein>
    <submittedName>
        <fullName evidence="2">WD_REPEATS_REGION domain-containing protein</fullName>
    </submittedName>
</protein>
<evidence type="ECO:0000313" key="2">
    <source>
        <dbReference type="WBParaSite" id="ECPE_0001679101-mRNA-1"/>
    </source>
</evidence>
<accession>A0A183BC13</accession>
<dbReference type="InterPro" id="IPR036322">
    <property type="entry name" value="WD40_repeat_dom_sf"/>
</dbReference>
<name>A0A183BC13_9TREM</name>
<dbReference type="WBParaSite" id="ECPE_0001679101-mRNA-1">
    <property type="protein sequence ID" value="ECPE_0001679101-mRNA-1"/>
    <property type="gene ID" value="ECPE_0001679101"/>
</dbReference>
<dbReference type="AlphaFoldDB" id="A0A183BC13"/>
<dbReference type="Gene3D" id="2.130.10.10">
    <property type="entry name" value="YVTN repeat-like/Quinoprotein amine dehydrogenase"/>
    <property type="match status" value="1"/>
</dbReference>
<feature type="region of interest" description="Disordered" evidence="1">
    <location>
        <begin position="138"/>
        <end position="163"/>
    </location>
</feature>
<dbReference type="InterPro" id="IPR015943">
    <property type="entry name" value="WD40/YVTN_repeat-like_dom_sf"/>
</dbReference>
<sequence length="234" mass="25861">LCSSFLDPNTVAASAYFLVRMLDLRMSPEQQSRCLAVRHQKAILCMDAPNERRMFASDCADRNLAELRAGGDQLLSTYASYSSLSSISNSDPGYDQDVMDPNVLLTSLESVSNIAQPTDSQVIIDLSSGDQVNALNAIQSDPNMDGSGTTRSPSQDSPGQNNMLLYTGSDDHFLHGWDLRFPSKPVVKHQFQNYPRKMSLMDNSELWVAEPPGRIHVFDIRHGALDCVYVSLVN</sequence>
<reference evidence="2" key="1">
    <citation type="submission" date="2016-06" db="UniProtKB">
        <authorList>
            <consortium name="WormBaseParasite"/>
        </authorList>
    </citation>
    <scope>IDENTIFICATION</scope>
</reference>
<organism evidence="2">
    <name type="scientific">Echinostoma caproni</name>
    <dbReference type="NCBI Taxonomy" id="27848"/>
    <lineage>
        <taxon>Eukaryota</taxon>
        <taxon>Metazoa</taxon>
        <taxon>Spiralia</taxon>
        <taxon>Lophotrochozoa</taxon>
        <taxon>Platyhelminthes</taxon>
        <taxon>Trematoda</taxon>
        <taxon>Digenea</taxon>
        <taxon>Plagiorchiida</taxon>
        <taxon>Echinostomata</taxon>
        <taxon>Echinostomatoidea</taxon>
        <taxon>Echinostomatidae</taxon>
        <taxon>Echinostoma</taxon>
    </lineage>
</organism>
<evidence type="ECO:0000256" key="1">
    <source>
        <dbReference type="SAM" id="MobiDB-lite"/>
    </source>
</evidence>
<dbReference type="SUPFAM" id="SSF50978">
    <property type="entry name" value="WD40 repeat-like"/>
    <property type="match status" value="1"/>
</dbReference>